<organism evidence="2 3">
    <name type="scientific">Actinomycetospora rhizophila</name>
    <dbReference type="NCBI Taxonomy" id="1416876"/>
    <lineage>
        <taxon>Bacteria</taxon>
        <taxon>Bacillati</taxon>
        <taxon>Actinomycetota</taxon>
        <taxon>Actinomycetes</taxon>
        <taxon>Pseudonocardiales</taxon>
        <taxon>Pseudonocardiaceae</taxon>
        <taxon>Actinomycetospora</taxon>
    </lineage>
</organism>
<evidence type="ECO:0000313" key="2">
    <source>
        <dbReference type="EMBL" id="MFC5138308.1"/>
    </source>
</evidence>
<feature type="chain" id="PRO_5047342919" description="Lipoprotein" evidence="1">
    <location>
        <begin position="24"/>
        <end position="135"/>
    </location>
</feature>
<keyword evidence="1" id="KW-0732">Signal</keyword>
<dbReference type="PROSITE" id="PS51257">
    <property type="entry name" value="PROKAR_LIPOPROTEIN"/>
    <property type="match status" value="1"/>
</dbReference>
<evidence type="ECO:0000313" key="3">
    <source>
        <dbReference type="Proteomes" id="UP001596175"/>
    </source>
</evidence>
<dbReference type="EMBL" id="JBHSKG010000003">
    <property type="protein sequence ID" value="MFC5138308.1"/>
    <property type="molecule type" value="Genomic_DNA"/>
</dbReference>
<proteinExistence type="predicted"/>
<comment type="caution">
    <text evidence="2">The sequence shown here is derived from an EMBL/GenBank/DDBJ whole genome shotgun (WGS) entry which is preliminary data.</text>
</comment>
<dbReference type="Proteomes" id="UP001596175">
    <property type="component" value="Unassembled WGS sequence"/>
</dbReference>
<sequence>MKMRRLMPMMVAVAVAVLVGGCADPGPEIPEGMQRISGTVTVTDQSCAGNSSHPRPVNGGTPVVVEDAEGEIVARSTLSVGESPSDAGLRQCIFPFIVEGVPEGSTTYTVRIGADARLVEQYSPDELAAPIRFIV</sequence>
<dbReference type="RefSeq" id="WP_378020516.1">
    <property type="nucleotide sequence ID" value="NZ_JBHSKG010000003.1"/>
</dbReference>
<keyword evidence="3" id="KW-1185">Reference proteome</keyword>
<protein>
    <recommendedName>
        <fullName evidence="4">Lipoprotein</fullName>
    </recommendedName>
</protein>
<name>A0ABV9Z9M1_9PSEU</name>
<accession>A0ABV9Z9M1</accession>
<evidence type="ECO:0008006" key="4">
    <source>
        <dbReference type="Google" id="ProtNLM"/>
    </source>
</evidence>
<evidence type="ECO:0000256" key="1">
    <source>
        <dbReference type="SAM" id="SignalP"/>
    </source>
</evidence>
<gene>
    <name evidence="2" type="ORF">ACFPK1_08715</name>
</gene>
<feature type="signal peptide" evidence="1">
    <location>
        <begin position="1"/>
        <end position="23"/>
    </location>
</feature>
<reference evidence="3" key="1">
    <citation type="journal article" date="2019" name="Int. J. Syst. Evol. Microbiol.">
        <title>The Global Catalogue of Microorganisms (GCM) 10K type strain sequencing project: providing services to taxonomists for standard genome sequencing and annotation.</title>
        <authorList>
            <consortium name="The Broad Institute Genomics Platform"/>
            <consortium name="The Broad Institute Genome Sequencing Center for Infectious Disease"/>
            <person name="Wu L."/>
            <person name="Ma J."/>
        </authorList>
    </citation>
    <scope>NUCLEOTIDE SEQUENCE [LARGE SCALE GENOMIC DNA]</scope>
    <source>
        <strain evidence="3">XZYJ18</strain>
    </source>
</reference>